<dbReference type="OrthoDB" id="19714at2759"/>
<accession>A0A7J7J1I7</accession>
<dbReference type="Proteomes" id="UP000593567">
    <property type="component" value="Unassembled WGS sequence"/>
</dbReference>
<keyword evidence="6" id="KW-0539">Nucleus</keyword>
<comment type="subcellular location">
    <subcellularLocation>
        <location evidence="2">Cytoplasm</location>
    </subcellularLocation>
    <subcellularLocation>
        <location evidence="1">Nucleus</location>
    </subcellularLocation>
</comment>
<sequence length="148" mass="16366">MVSLPQCTVPEEGIVHTECHTEAYTNERSCGSGTLYITESHVRWINSEGNGFKLDYPSISIHAISRDTTTFPHECLYMILDVKLDADGDPADEGDESDSDSGGTEVRFVPAEKQNLDAMYQAMCACQELHPDLTRTTLIMISMVKSVC</sequence>
<evidence type="ECO:0000256" key="1">
    <source>
        <dbReference type="ARBA" id="ARBA00004123"/>
    </source>
</evidence>
<evidence type="ECO:0000256" key="6">
    <source>
        <dbReference type="ARBA" id="ARBA00023242"/>
    </source>
</evidence>
<comment type="similarity">
    <text evidence="3">Belongs to the pICln (TC 1.A.47) family.</text>
</comment>
<dbReference type="EMBL" id="VXIV02003241">
    <property type="protein sequence ID" value="KAF6019298.1"/>
    <property type="molecule type" value="Genomic_DNA"/>
</dbReference>
<dbReference type="AlphaFoldDB" id="A0A7J7J1I7"/>
<comment type="caution">
    <text evidence="8">The sequence shown here is derived from an EMBL/GenBank/DDBJ whole genome shotgun (WGS) entry which is preliminary data.</text>
</comment>
<evidence type="ECO:0000313" key="9">
    <source>
        <dbReference type="Proteomes" id="UP000593567"/>
    </source>
</evidence>
<dbReference type="PANTHER" id="PTHR21399">
    <property type="entry name" value="CHLORIDE CONDUCTANCE REGULATORY PROTEIN ICLN"/>
    <property type="match status" value="1"/>
</dbReference>
<dbReference type="GO" id="GO:0005681">
    <property type="term" value="C:spliceosomal complex"/>
    <property type="evidence" value="ECO:0007669"/>
    <property type="project" value="TreeGrafter"/>
</dbReference>
<dbReference type="GO" id="GO:0006884">
    <property type="term" value="P:cell volume homeostasis"/>
    <property type="evidence" value="ECO:0007669"/>
    <property type="project" value="InterPro"/>
</dbReference>
<dbReference type="InterPro" id="IPR011993">
    <property type="entry name" value="PH-like_dom_sf"/>
</dbReference>
<dbReference type="GO" id="GO:0034709">
    <property type="term" value="C:methylosome"/>
    <property type="evidence" value="ECO:0007669"/>
    <property type="project" value="InterPro"/>
</dbReference>
<dbReference type="PANTHER" id="PTHR21399:SF0">
    <property type="entry name" value="METHYLOSOME SUBUNIT PICLN"/>
    <property type="match status" value="1"/>
</dbReference>
<protein>
    <recommendedName>
        <fullName evidence="4">Methylosome subunit pICln</fullName>
    </recommendedName>
</protein>
<dbReference type="GO" id="GO:0045292">
    <property type="term" value="P:mRNA cis splicing, via spliceosome"/>
    <property type="evidence" value="ECO:0007669"/>
    <property type="project" value="TreeGrafter"/>
</dbReference>
<keyword evidence="9" id="KW-1185">Reference proteome</keyword>
<dbReference type="GO" id="GO:0034715">
    <property type="term" value="C:pICln-Sm protein complex"/>
    <property type="evidence" value="ECO:0007669"/>
    <property type="project" value="InterPro"/>
</dbReference>
<dbReference type="InterPro" id="IPR003521">
    <property type="entry name" value="ICln"/>
</dbReference>
<keyword evidence="5" id="KW-0963">Cytoplasm</keyword>
<dbReference type="GO" id="GO:0005886">
    <property type="term" value="C:plasma membrane"/>
    <property type="evidence" value="ECO:0007669"/>
    <property type="project" value="InterPro"/>
</dbReference>
<dbReference type="GO" id="GO:0000387">
    <property type="term" value="P:spliceosomal snRNP assembly"/>
    <property type="evidence" value="ECO:0007669"/>
    <property type="project" value="InterPro"/>
</dbReference>
<evidence type="ECO:0000256" key="4">
    <source>
        <dbReference type="ARBA" id="ARBA00015653"/>
    </source>
</evidence>
<evidence type="ECO:0000256" key="3">
    <source>
        <dbReference type="ARBA" id="ARBA00007054"/>
    </source>
</evidence>
<name>A0A7J7J1I7_BUGNE</name>
<reference evidence="8" key="1">
    <citation type="submission" date="2020-06" db="EMBL/GenBank/DDBJ databases">
        <title>Draft genome of Bugula neritina, a colonial animal packing powerful symbionts and potential medicines.</title>
        <authorList>
            <person name="Rayko M."/>
        </authorList>
    </citation>
    <scope>NUCLEOTIDE SEQUENCE [LARGE SCALE GENOMIC DNA]</scope>
    <source>
        <strain evidence="8">Kwan_BN1</strain>
    </source>
</reference>
<evidence type="ECO:0000256" key="2">
    <source>
        <dbReference type="ARBA" id="ARBA00004496"/>
    </source>
</evidence>
<organism evidence="8 9">
    <name type="scientific">Bugula neritina</name>
    <name type="common">Brown bryozoan</name>
    <name type="synonym">Sertularia neritina</name>
    <dbReference type="NCBI Taxonomy" id="10212"/>
    <lineage>
        <taxon>Eukaryota</taxon>
        <taxon>Metazoa</taxon>
        <taxon>Spiralia</taxon>
        <taxon>Lophotrochozoa</taxon>
        <taxon>Bryozoa</taxon>
        <taxon>Gymnolaemata</taxon>
        <taxon>Cheilostomatida</taxon>
        <taxon>Flustrina</taxon>
        <taxon>Buguloidea</taxon>
        <taxon>Bugulidae</taxon>
        <taxon>Bugula</taxon>
    </lineage>
</organism>
<dbReference type="Gene3D" id="2.30.29.30">
    <property type="entry name" value="Pleckstrin-homology domain (PH domain)/Phosphotyrosine-binding domain (PTB)"/>
    <property type="match status" value="1"/>
</dbReference>
<dbReference type="InterPro" id="IPR039924">
    <property type="entry name" value="ICln/Lot5/Saf5"/>
</dbReference>
<gene>
    <name evidence="8" type="ORF">EB796_022387</name>
</gene>
<dbReference type="Pfam" id="PF03517">
    <property type="entry name" value="Voldacs"/>
    <property type="match status" value="1"/>
</dbReference>
<dbReference type="GO" id="GO:0006821">
    <property type="term" value="P:chloride transport"/>
    <property type="evidence" value="ECO:0007669"/>
    <property type="project" value="InterPro"/>
</dbReference>
<evidence type="ECO:0000256" key="5">
    <source>
        <dbReference type="ARBA" id="ARBA00022490"/>
    </source>
</evidence>
<evidence type="ECO:0000313" key="8">
    <source>
        <dbReference type="EMBL" id="KAF6019298.1"/>
    </source>
</evidence>
<proteinExistence type="inferred from homology"/>
<comment type="function">
    <text evidence="7">Involved in both the assembly of spliceosomal snRNPs and the methylation of Sm proteins. Chaperone that regulates the assembly of spliceosomal U1, U2, U4 and U5 small nuclear ribonucleoproteins (snRNPs), the building blocks of the spliceosome, and thereby plays an important role in the splicing of cellular pre-mRNAs. Most spliceosomal snRNPs contain a common set of Sm proteins SNRPB, SNRPD1, SNRPD2, SNRPD3, SNRPE, SNRPF and SNRPG that assemble in a heptameric protein ring on the Sm site of the small nuclear RNA to form the core snRNP (Sm core). In the cytosol, the Sm proteins SNRPD1, SNRPD2, SNRPE, SNRPF and SNRPG are trapped in an inactive 6S pICln-Sm complex by the chaperone CLNS1A that controls the assembly of the core snRNP. Dissociation by the SMN complex of CLNS1A from the trapped Sm proteins and their transfer to an SMN-Sm complex triggers the assembly of core snRNPs and their transport to the nucleus.</text>
</comment>
<dbReference type="PRINTS" id="PR01348">
    <property type="entry name" value="ICLNCHANNEL"/>
</dbReference>
<evidence type="ECO:0000256" key="7">
    <source>
        <dbReference type="ARBA" id="ARBA00045890"/>
    </source>
</evidence>
<dbReference type="GO" id="GO:0005829">
    <property type="term" value="C:cytosol"/>
    <property type="evidence" value="ECO:0007669"/>
    <property type="project" value="InterPro"/>
</dbReference>